<organism evidence="1 2">
    <name type="scientific">Nonlabens spongiae</name>
    <dbReference type="NCBI Taxonomy" id="331648"/>
    <lineage>
        <taxon>Bacteria</taxon>
        <taxon>Pseudomonadati</taxon>
        <taxon>Bacteroidota</taxon>
        <taxon>Flavobacteriia</taxon>
        <taxon>Flavobacteriales</taxon>
        <taxon>Flavobacteriaceae</taxon>
        <taxon>Nonlabens</taxon>
    </lineage>
</organism>
<sequence>MAVNKQRKEVALDQNTISILKAQAEKQGRKLKNYMEHILREQANNLEFTDEYKSMMDAKLEQYKKGKSLLMSEEEFKAQI</sequence>
<keyword evidence="2" id="KW-1185">Reference proteome</keyword>
<dbReference type="Proteomes" id="UP000193431">
    <property type="component" value="Chromosome"/>
</dbReference>
<dbReference type="RefSeq" id="WP_085766837.1">
    <property type="nucleotide sequence ID" value="NZ_CP019344.1"/>
</dbReference>
<dbReference type="STRING" id="331648.BST97_08530"/>
<protein>
    <submittedName>
        <fullName evidence="1">Uncharacterized protein</fullName>
    </submittedName>
</protein>
<gene>
    <name evidence="1" type="ORF">BST97_08530</name>
</gene>
<dbReference type="OrthoDB" id="1451907at2"/>
<reference evidence="1 2" key="1">
    <citation type="submission" date="2016-11" db="EMBL/GenBank/DDBJ databases">
        <title>Trade-off between light-utilization and light-protection in marine flavobacteria.</title>
        <authorList>
            <person name="Kumagai Y."/>
        </authorList>
    </citation>
    <scope>NUCLEOTIDE SEQUENCE [LARGE SCALE GENOMIC DNA]</scope>
    <source>
        <strain evidence="1 2">JCM 13191</strain>
    </source>
</reference>
<dbReference type="AlphaFoldDB" id="A0A1W6MKA8"/>
<name>A0A1W6MKA8_9FLAO</name>
<evidence type="ECO:0000313" key="2">
    <source>
        <dbReference type="Proteomes" id="UP000193431"/>
    </source>
</evidence>
<accession>A0A1W6MKA8</accession>
<evidence type="ECO:0000313" key="1">
    <source>
        <dbReference type="EMBL" id="ARN78041.1"/>
    </source>
</evidence>
<dbReference type="EMBL" id="CP019344">
    <property type="protein sequence ID" value="ARN78041.1"/>
    <property type="molecule type" value="Genomic_DNA"/>
</dbReference>
<proteinExistence type="predicted"/>